<protein>
    <recommendedName>
        <fullName evidence="3">HutD family protein</fullName>
    </recommendedName>
</protein>
<dbReference type="Proteomes" id="UP000441586">
    <property type="component" value="Unassembled WGS sequence"/>
</dbReference>
<organism evidence="1 2">
    <name type="scientific">Parasedimentitalea maritima</name>
    <dbReference type="NCBI Taxonomy" id="2578117"/>
    <lineage>
        <taxon>Bacteria</taxon>
        <taxon>Pseudomonadati</taxon>
        <taxon>Pseudomonadota</taxon>
        <taxon>Alphaproteobacteria</taxon>
        <taxon>Rhodobacterales</taxon>
        <taxon>Paracoccaceae</taxon>
        <taxon>Parasedimentitalea</taxon>
    </lineage>
</organism>
<dbReference type="EMBL" id="WSFO01000001">
    <property type="protein sequence ID" value="KAE9632229.1"/>
    <property type="molecule type" value="Genomic_DNA"/>
</dbReference>
<evidence type="ECO:0000313" key="2">
    <source>
        <dbReference type="Proteomes" id="UP000441586"/>
    </source>
</evidence>
<proteinExistence type="predicted"/>
<dbReference type="InterPro" id="IPR010282">
    <property type="entry name" value="Uncharacterised_HutD/Ves"/>
</dbReference>
<accession>A0A6A4RK59</accession>
<reference evidence="1 2" key="1">
    <citation type="submission" date="2019-12" db="EMBL/GenBank/DDBJ databases">
        <authorList>
            <person name="Zhang Y.-J."/>
        </authorList>
    </citation>
    <scope>NUCLEOTIDE SEQUENCE [LARGE SCALE GENOMIC DNA]</scope>
    <source>
        <strain evidence="1 2">H18S-6</strain>
    </source>
</reference>
<sequence length="189" mass="19988">MSALKRECKGTPMRLSINQSAAVQWKNGGGTTHELGQRVEAGELIWRLSLANIEKDGPFSIFPGLCRIHTIVAGQGLCLSGDGNTLLAKPFQPVSFDGALKLDAQLADGPCRAFNVIFDPKRVQATAQLHTTGTMTVDVGEHALFVLAGEVDLGSVGRFSKFQGLVLNGPATGEISDGGVVLHICFAQT</sequence>
<dbReference type="CDD" id="cd20293">
    <property type="entry name" value="cupin_HutD_N"/>
    <property type="match status" value="1"/>
</dbReference>
<dbReference type="SUPFAM" id="SSF51182">
    <property type="entry name" value="RmlC-like cupins"/>
    <property type="match status" value="1"/>
</dbReference>
<evidence type="ECO:0008006" key="3">
    <source>
        <dbReference type="Google" id="ProtNLM"/>
    </source>
</evidence>
<dbReference type="InterPro" id="IPR014710">
    <property type="entry name" value="RmlC-like_jellyroll"/>
</dbReference>
<dbReference type="PANTHER" id="PTHR37943">
    <property type="entry name" value="PROTEIN VES"/>
    <property type="match status" value="1"/>
</dbReference>
<dbReference type="Gene3D" id="2.60.120.10">
    <property type="entry name" value="Jelly Rolls"/>
    <property type="match status" value="1"/>
</dbReference>
<dbReference type="PANTHER" id="PTHR37943:SF1">
    <property type="entry name" value="PROTEIN VES"/>
    <property type="match status" value="1"/>
</dbReference>
<dbReference type="AlphaFoldDB" id="A0A6A4RK59"/>
<gene>
    <name evidence="1" type="ORF">GP644_00150</name>
</gene>
<dbReference type="Pfam" id="PF05962">
    <property type="entry name" value="HutD"/>
    <property type="match status" value="1"/>
</dbReference>
<dbReference type="InterPro" id="IPR011051">
    <property type="entry name" value="RmlC_Cupin_sf"/>
</dbReference>
<name>A0A6A4RK59_9RHOB</name>
<evidence type="ECO:0000313" key="1">
    <source>
        <dbReference type="EMBL" id="KAE9632229.1"/>
    </source>
</evidence>
<comment type="caution">
    <text evidence="1">The sequence shown here is derived from an EMBL/GenBank/DDBJ whole genome shotgun (WGS) entry which is preliminary data.</text>
</comment>